<feature type="domain" description="Damage-control phosphatase ARMT1-like metal-binding" evidence="2">
    <location>
        <begin position="88"/>
        <end position="400"/>
    </location>
</feature>
<dbReference type="InterPro" id="IPR002791">
    <property type="entry name" value="ARMT1-like_metal-bd"/>
</dbReference>
<comment type="cofactor">
    <cofactor evidence="1">
        <name>Ni(2+)</name>
        <dbReference type="ChEBI" id="CHEBI:49786"/>
    </cofactor>
</comment>
<gene>
    <name evidence="3" type="ORF">PPROV_000332000</name>
</gene>
<proteinExistence type="predicted"/>
<dbReference type="GO" id="GO:0005634">
    <property type="term" value="C:nucleus"/>
    <property type="evidence" value="ECO:0007669"/>
    <property type="project" value="TreeGrafter"/>
</dbReference>
<evidence type="ECO:0000256" key="1">
    <source>
        <dbReference type="ARBA" id="ARBA00001967"/>
    </source>
</evidence>
<reference evidence="3" key="1">
    <citation type="submission" date="2020-10" db="EMBL/GenBank/DDBJ databases">
        <title>Unveiling of a novel bifunctional photoreceptor, Dualchrome1, isolated from a cosmopolitan green alga.</title>
        <authorList>
            <person name="Suzuki S."/>
            <person name="Kawachi M."/>
        </authorList>
    </citation>
    <scope>NUCLEOTIDE SEQUENCE</scope>
    <source>
        <strain evidence="3">NIES 2893</strain>
    </source>
</reference>
<protein>
    <recommendedName>
        <fullName evidence="2">Damage-control phosphatase ARMT1-like metal-binding domain-containing protein</fullName>
    </recommendedName>
</protein>
<evidence type="ECO:0000313" key="4">
    <source>
        <dbReference type="Proteomes" id="UP000660262"/>
    </source>
</evidence>
<dbReference type="GO" id="GO:0005829">
    <property type="term" value="C:cytosol"/>
    <property type="evidence" value="ECO:0007669"/>
    <property type="project" value="TreeGrafter"/>
</dbReference>
<dbReference type="PANTHER" id="PTHR12280:SF35">
    <property type="entry name" value="4'-PHOSPHOPANTETHEINE PHOSPHATASE"/>
    <property type="match status" value="1"/>
</dbReference>
<dbReference type="GO" id="GO:0004594">
    <property type="term" value="F:pantothenate kinase activity"/>
    <property type="evidence" value="ECO:0007669"/>
    <property type="project" value="TreeGrafter"/>
</dbReference>
<dbReference type="InterPro" id="IPR004567">
    <property type="entry name" value="Type_II_PanK"/>
</dbReference>
<dbReference type="Proteomes" id="UP000660262">
    <property type="component" value="Unassembled WGS sequence"/>
</dbReference>
<accession>A0A830HB45</accession>
<organism evidence="3 4">
    <name type="scientific">Pycnococcus provasolii</name>
    <dbReference type="NCBI Taxonomy" id="41880"/>
    <lineage>
        <taxon>Eukaryota</taxon>
        <taxon>Viridiplantae</taxon>
        <taxon>Chlorophyta</taxon>
        <taxon>Pseudoscourfieldiophyceae</taxon>
        <taxon>Pseudoscourfieldiales</taxon>
        <taxon>Pycnococcaceae</taxon>
        <taxon>Pycnococcus</taxon>
    </lineage>
</organism>
<dbReference type="Pfam" id="PF01937">
    <property type="entry name" value="ARMT1-like_dom"/>
    <property type="match status" value="1"/>
</dbReference>
<evidence type="ECO:0000313" key="3">
    <source>
        <dbReference type="EMBL" id="GHP04566.1"/>
    </source>
</evidence>
<dbReference type="EMBL" id="BNJQ01000008">
    <property type="protein sequence ID" value="GHP04566.1"/>
    <property type="molecule type" value="Genomic_DNA"/>
</dbReference>
<name>A0A830HB45_9CHLO</name>
<dbReference type="OrthoDB" id="498611at2759"/>
<dbReference type="GO" id="GO:0005524">
    <property type="term" value="F:ATP binding"/>
    <property type="evidence" value="ECO:0007669"/>
    <property type="project" value="InterPro"/>
</dbReference>
<dbReference type="Gene3D" id="3.40.50.10880">
    <property type="entry name" value="Uncharacterised protein PF01937, DUF89, domain 3"/>
    <property type="match status" value="1"/>
</dbReference>
<dbReference type="GO" id="GO:0015937">
    <property type="term" value="P:coenzyme A biosynthetic process"/>
    <property type="evidence" value="ECO:0007669"/>
    <property type="project" value="InterPro"/>
</dbReference>
<dbReference type="PANTHER" id="PTHR12280">
    <property type="entry name" value="PANTOTHENATE KINASE"/>
    <property type="match status" value="1"/>
</dbReference>
<dbReference type="AlphaFoldDB" id="A0A830HB45"/>
<dbReference type="SUPFAM" id="SSF111321">
    <property type="entry name" value="AF1104-like"/>
    <property type="match status" value="1"/>
</dbReference>
<keyword evidence="4" id="KW-1185">Reference proteome</keyword>
<dbReference type="InterPro" id="IPR036075">
    <property type="entry name" value="ARMT-1-like_metal-bd_sf"/>
</dbReference>
<sequence>MAESKITRSQQRTPPPPHFESFSYISLQAFALLPSGSSGNTGYEPDTFPLLSYFDIFKRAAPEFQRRCADSSCWFFDDQAAASAASSAMTEEFFREVDALEARVALDPKATEKNVALPHLDVEEPIANTRRLCRLRQEIMAKHGFFDVFTQVKGEENEKALNILPTVLQELDDVKEKESEIAACFRGVLAGNLFDLGSADTAAAFSRGESGFESAKQRLKPRPWLLDDVDTLVDALGQSQSSPRYDKAILFVDNAGADVLLGMVPMARALLRAGVREVVMAANEIYAINDVTFEELKELMPRAANADPSGDLARALADGRWRAVSSGSDLPVIDLRGVSAELNEEASSVALDRLFVVLEGMGRGIETNLNQPLLCDSMRIGMVKHPEVATHLGGSMYDCVCKFLPRVTT</sequence>
<evidence type="ECO:0000259" key="2">
    <source>
        <dbReference type="Pfam" id="PF01937"/>
    </source>
</evidence>
<comment type="caution">
    <text evidence="3">The sequence shown here is derived from an EMBL/GenBank/DDBJ whole genome shotgun (WGS) entry which is preliminary data.</text>
</comment>